<protein>
    <submittedName>
        <fullName evidence="2">Uncharacterized protein</fullName>
    </submittedName>
</protein>
<organism evidence="2 3">
    <name type="scientific">Clonostachys byssicola</name>
    <dbReference type="NCBI Taxonomy" id="160290"/>
    <lineage>
        <taxon>Eukaryota</taxon>
        <taxon>Fungi</taxon>
        <taxon>Dikarya</taxon>
        <taxon>Ascomycota</taxon>
        <taxon>Pezizomycotina</taxon>
        <taxon>Sordariomycetes</taxon>
        <taxon>Hypocreomycetidae</taxon>
        <taxon>Hypocreales</taxon>
        <taxon>Bionectriaceae</taxon>
        <taxon>Clonostachys</taxon>
    </lineage>
</organism>
<name>A0A9N9Y0K0_9HYPO</name>
<dbReference type="Proteomes" id="UP000754883">
    <property type="component" value="Unassembled WGS sequence"/>
</dbReference>
<reference evidence="2" key="1">
    <citation type="submission" date="2021-10" db="EMBL/GenBank/DDBJ databases">
        <authorList>
            <person name="Piombo E."/>
        </authorList>
    </citation>
    <scope>NUCLEOTIDE SEQUENCE</scope>
</reference>
<dbReference type="EMBL" id="CABFNO020001301">
    <property type="protein sequence ID" value="CAG9979346.1"/>
    <property type="molecule type" value="Genomic_DNA"/>
</dbReference>
<feature type="region of interest" description="Disordered" evidence="1">
    <location>
        <begin position="43"/>
        <end position="70"/>
    </location>
</feature>
<keyword evidence="3" id="KW-1185">Reference proteome</keyword>
<evidence type="ECO:0000313" key="2">
    <source>
        <dbReference type="EMBL" id="CAG9979346.1"/>
    </source>
</evidence>
<comment type="caution">
    <text evidence="2">The sequence shown here is derived from an EMBL/GenBank/DDBJ whole genome shotgun (WGS) entry which is preliminary data.</text>
</comment>
<dbReference type="AlphaFoldDB" id="A0A9N9Y0K0"/>
<evidence type="ECO:0000256" key="1">
    <source>
        <dbReference type="SAM" id="MobiDB-lite"/>
    </source>
</evidence>
<proteinExistence type="predicted"/>
<sequence>MNAGSVMFLFKHLEWPLHRLLPVAAESLVDIPDQEDTRVAEHPVFPRPVHQDPVVSQNDESLRPVPPQDVAELDGHHHAEAGDGVGQVGTGQSPAEIERPLQSLHRPLAGVDALGIQIRGIEERSQGLTLLPVARLLGILEGCEAQYWQQLRLKKHLPRWEDHRTDPLVEIDAINEAVYELLKVGAVVRQGLGQYVQTKQCGEEKPRCGIQHVVGRGTLSVLGEVGQGSRLELRRLVPVLGCRLRLLVSLVYGRKREKLVNQIGALHGMAYGDVDDACCLAVTQHLVLHGRLDVMEEHQMLGETGAATAPVDASAEVEEVEAASLGRALATALLLWLERDRSMLARPWSSFYRLGALHRSAYASVCTQRIHYATFGAIAAASWCYYRPTLVLTCLPLRQASPLQSRALPSRNDPSIRFLLEMLQ</sequence>
<gene>
    <name evidence="2" type="ORF">CBYS24578_00004813</name>
</gene>
<accession>A0A9N9Y0K0</accession>
<evidence type="ECO:0000313" key="3">
    <source>
        <dbReference type="Proteomes" id="UP000754883"/>
    </source>
</evidence>